<evidence type="ECO:0000313" key="3">
    <source>
        <dbReference type="Proteomes" id="UP000594800"/>
    </source>
</evidence>
<organism evidence="2 3">
    <name type="scientific">Pontivivens ytuae</name>
    <dbReference type="NCBI Taxonomy" id="2789856"/>
    <lineage>
        <taxon>Bacteria</taxon>
        <taxon>Pseudomonadati</taxon>
        <taxon>Pseudomonadota</taxon>
        <taxon>Alphaproteobacteria</taxon>
        <taxon>Rhodobacterales</taxon>
        <taxon>Paracoccaceae</taxon>
        <taxon>Pontivivens</taxon>
    </lineage>
</organism>
<evidence type="ECO:0000256" key="1">
    <source>
        <dbReference type="SAM" id="Phobius"/>
    </source>
</evidence>
<evidence type="ECO:0000313" key="2">
    <source>
        <dbReference type="EMBL" id="QPH53751.1"/>
    </source>
</evidence>
<dbReference type="Proteomes" id="UP000594800">
    <property type="component" value="Chromosome"/>
</dbReference>
<dbReference type="EMBL" id="CP064942">
    <property type="protein sequence ID" value="QPH53751.1"/>
    <property type="molecule type" value="Genomic_DNA"/>
</dbReference>
<reference evidence="2 3" key="1">
    <citation type="submission" date="2020-11" db="EMBL/GenBank/DDBJ databases">
        <title>Description of Pontivivens ytuae sp. nov. isolated from deep sea sediment of Mariana Trench.</title>
        <authorList>
            <person name="Wang Z."/>
            <person name="Sun Q.-L."/>
            <person name="Xu X.-D."/>
            <person name="Tang Y.-Z."/>
            <person name="Zhang J."/>
        </authorList>
    </citation>
    <scope>NUCLEOTIDE SEQUENCE [LARGE SCALE GENOMIC DNA]</scope>
    <source>
        <strain evidence="2 3">MT2928</strain>
    </source>
</reference>
<dbReference type="KEGG" id="poz:I0K15_18540"/>
<protein>
    <submittedName>
        <fullName evidence="2">Uncharacterized protein</fullName>
    </submittedName>
</protein>
<keyword evidence="1" id="KW-1133">Transmembrane helix</keyword>
<feature type="transmembrane region" description="Helical" evidence="1">
    <location>
        <begin position="58"/>
        <end position="77"/>
    </location>
</feature>
<proteinExistence type="predicted"/>
<dbReference type="RefSeq" id="WP_196102960.1">
    <property type="nucleotide sequence ID" value="NZ_CP064942.1"/>
</dbReference>
<keyword evidence="3" id="KW-1185">Reference proteome</keyword>
<accession>A0A7S9QD41</accession>
<feature type="transmembrane region" description="Helical" evidence="1">
    <location>
        <begin position="6"/>
        <end position="24"/>
    </location>
</feature>
<keyword evidence="1" id="KW-0812">Transmembrane</keyword>
<name>A0A7S9QD41_9RHOB</name>
<keyword evidence="1" id="KW-0472">Membrane</keyword>
<dbReference type="AlphaFoldDB" id="A0A7S9QD41"/>
<sequence>MTIFELLGGILLGFGAFAAMFWALWQAFVTNGLRRWLHAGAGLGTLAGMATISLVSPILALIAGAVTVACALALTFVTPGWTRLLPLALALFGTALVLGLPF</sequence>
<feature type="transmembrane region" description="Helical" evidence="1">
    <location>
        <begin position="84"/>
        <end position="101"/>
    </location>
</feature>
<gene>
    <name evidence="2" type="ORF">I0K15_18540</name>
</gene>